<reference evidence="4 5" key="1">
    <citation type="submission" date="2019-02" db="EMBL/GenBank/DDBJ databases">
        <authorList>
            <person name="Goldberg S.R."/>
            <person name="Haltli B.A."/>
            <person name="Correa H."/>
            <person name="Russell K.G."/>
        </authorList>
    </citation>
    <scope>NUCLEOTIDE SEQUENCE [LARGE SCALE GENOMIC DNA]</scope>
    <source>
        <strain evidence="4 5">JCM 16186</strain>
    </source>
</reference>
<accession>A0ABW9RWA2</accession>
<dbReference type="Gene3D" id="2.60.120.1440">
    <property type="match status" value="1"/>
</dbReference>
<feature type="transmembrane region" description="Helical" evidence="1">
    <location>
        <begin position="87"/>
        <end position="107"/>
    </location>
</feature>
<dbReference type="Pfam" id="PF04773">
    <property type="entry name" value="FecR"/>
    <property type="match status" value="1"/>
</dbReference>
<feature type="domain" description="Protein FecR C-terminal" evidence="3">
    <location>
        <begin position="259"/>
        <end position="325"/>
    </location>
</feature>
<keyword evidence="5" id="KW-1185">Reference proteome</keyword>
<keyword evidence="1" id="KW-1133">Transmembrane helix</keyword>
<evidence type="ECO:0000259" key="2">
    <source>
        <dbReference type="Pfam" id="PF04773"/>
    </source>
</evidence>
<dbReference type="Gene3D" id="3.55.50.30">
    <property type="match status" value="1"/>
</dbReference>
<evidence type="ECO:0000256" key="1">
    <source>
        <dbReference type="SAM" id="Phobius"/>
    </source>
</evidence>
<evidence type="ECO:0000259" key="3">
    <source>
        <dbReference type="Pfam" id="PF16344"/>
    </source>
</evidence>
<sequence length="331" mass="38136">MKRKIVIPEKALIKFLADEANENDIDQLHQWLSKDANNHKILTEWMDAYYHQYKNEMEFDVVKGFDLLNHKIKEQAPARHKTLDFTYWMKLAATLSIPMLVTLVLFLNNSLKSNQVSMVEKSNPYGQKSIIQLGDGTIVKLNAGSSIRYPEKFSRQERKVYLKGEAFFEVTKDPDRPFLVMTEEIQTKVLGTSFNISAYQHDQEITVSVATGKVSVSHNSDAQVYLEPSEQARFVKNDKQLSKTKIDLNNTLAWKDNVLLFDASSFAEVKQKLEMWYGVEVDLKNMQESKCLITGRYKNENLVNVLEAISLSTGIRYEKKDEKITFKGKCK</sequence>
<keyword evidence="1" id="KW-0472">Membrane</keyword>
<organism evidence="4 5">
    <name type="scientific">Fulvivirga kasyanovii</name>
    <dbReference type="NCBI Taxonomy" id="396812"/>
    <lineage>
        <taxon>Bacteria</taxon>
        <taxon>Pseudomonadati</taxon>
        <taxon>Bacteroidota</taxon>
        <taxon>Cytophagia</taxon>
        <taxon>Cytophagales</taxon>
        <taxon>Fulvivirgaceae</taxon>
        <taxon>Fulvivirga</taxon>
    </lineage>
</organism>
<dbReference type="Proteomes" id="UP000798808">
    <property type="component" value="Unassembled WGS sequence"/>
</dbReference>
<evidence type="ECO:0000313" key="4">
    <source>
        <dbReference type="EMBL" id="MTI27986.1"/>
    </source>
</evidence>
<gene>
    <name evidence="4" type="ORF">E1163_23720</name>
</gene>
<dbReference type="InterPro" id="IPR012373">
    <property type="entry name" value="Ferrdict_sens_TM"/>
</dbReference>
<dbReference type="PANTHER" id="PTHR30273">
    <property type="entry name" value="PERIPLASMIC SIGNAL SENSOR AND SIGMA FACTOR ACTIVATOR FECR-RELATED"/>
    <property type="match status" value="1"/>
</dbReference>
<proteinExistence type="predicted"/>
<name>A0ABW9RWA2_9BACT</name>
<feature type="domain" description="FecR protein" evidence="2">
    <location>
        <begin position="127"/>
        <end position="214"/>
    </location>
</feature>
<dbReference type="RefSeq" id="WP_155175057.1">
    <property type="nucleotide sequence ID" value="NZ_BAAAFL010000068.1"/>
</dbReference>
<evidence type="ECO:0000313" key="5">
    <source>
        <dbReference type="Proteomes" id="UP000798808"/>
    </source>
</evidence>
<dbReference type="PANTHER" id="PTHR30273:SF2">
    <property type="entry name" value="PROTEIN FECR"/>
    <property type="match status" value="1"/>
</dbReference>
<keyword evidence="1" id="KW-0812">Transmembrane</keyword>
<comment type="caution">
    <text evidence="4">The sequence shown here is derived from an EMBL/GenBank/DDBJ whole genome shotgun (WGS) entry which is preliminary data.</text>
</comment>
<dbReference type="InterPro" id="IPR006860">
    <property type="entry name" value="FecR"/>
</dbReference>
<dbReference type="Pfam" id="PF16344">
    <property type="entry name" value="FecR_C"/>
    <property type="match status" value="1"/>
</dbReference>
<dbReference type="EMBL" id="SMLW01000649">
    <property type="protein sequence ID" value="MTI27986.1"/>
    <property type="molecule type" value="Genomic_DNA"/>
</dbReference>
<protein>
    <submittedName>
        <fullName evidence="4">FecR family protein</fullName>
    </submittedName>
</protein>
<dbReference type="InterPro" id="IPR032508">
    <property type="entry name" value="FecR_C"/>
</dbReference>
<dbReference type="PIRSF" id="PIRSF018266">
    <property type="entry name" value="FecR"/>
    <property type="match status" value="1"/>
</dbReference>